<dbReference type="Proteomes" id="UP000324800">
    <property type="component" value="Unassembled WGS sequence"/>
</dbReference>
<evidence type="ECO:0000313" key="2">
    <source>
        <dbReference type="Proteomes" id="UP000324800"/>
    </source>
</evidence>
<dbReference type="EMBL" id="SNRW01007139">
    <property type="protein sequence ID" value="KAA6381764.1"/>
    <property type="molecule type" value="Genomic_DNA"/>
</dbReference>
<name>A0A5J4VH56_9EUKA</name>
<sequence>MLRNDHSIIPHLTHHLIQFASESQFNKEMINTSNALHSIAALTCYKLNIHFNYEQDQQTFEVRRSSRECLWSIHEFGDVSAQTELVNARYARVYAISICTANGAGEEQDGEICNGLNHIFKFIRDLHQGKYISWLPQFPPQPLLARRSVEQIEEEGANEEVDAQLIKNKENRGNIKGQANKVKGKILNYFINKGNLRPSWYNN</sequence>
<gene>
    <name evidence="1" type="ORF">EZS28_022709</name>
</gene>
<proteinExistence type="predicted"/>
<dbReference type="AlphaFoldDB" id="A0A5J4VH56"/>
<protein>
    <submittedName>
        <fullName evidence="1">Uncharacterized protein</fullName>
    </submittedName>
</protein>
<reference evidence="1 2" key="1">
    <citation type="submission" date="2019-03" db="EMBL/GenBank/DDBJ databases">
        <title>Single cell metagenomics reveals metabolic interactions within the superorganism composed of flagellate Streblomastix strix and complex community of Bacteroidetes bacteria on its surface.</title>
        <authorList>
            <person name="Treitli S.C."/>
            <person name="Kolisko M."/>
            <person name="Husnik F."/>
            <person name="Keeling P."/>
            <person name="Hampl V."/>
        </authorList>
    </citation>
    <scope>NUCLEOTIDE SEQUENCE [LARGE SCALE GENOMIC DNA]</scope>
    <source>
        <strain evidence="1">ST1C</strain>
    </source>
</reference>
<accession>A0A5J4VH56</accession>
<comment type="caution">
    <text evidence="1">The sequence shown here is derived from an EMBL/GenBank/DDBJ whole genome shotgun (WGS) entry which is preliminary data.</text>
</comment>
<organism evidence="1 2">
    <name type="scientific">Streblomastix strix</name>
    <dbReference type="NCBI Taxonomy" id="222440"/>
    <lineage>
        <taxon>Eukaryota</taxon>
        <taxon>Metamonada</taxon>
        <taxon>Preaxostyla</taxon>
        <taxon>Oxymonadida</taxon>
        <taxon>Streblomastigidae</taxon>
        <taxon>Streblomastix</taxon>
    </lineage>
</organism>
<evidence type="ECO:0000313" key="1">
    <source>
        <dbReference type="EMBL" id="KAA6381764.1"/>
    </source>
</evidence>